<gene>
    <name evidence="1" type="ORF">ALECFALPRED_009647</name>
</gene>
<dbReference type="Proteomes" id="UP000664203">
    <property type="component" value="Unassembled WGS sequence"/>
</dbReference>
<name>A0A8H3J7K7_9LECA</name>
<accession>A0A8H3J7K7</accession>
<protein>
    <submittedName>
        <fullName evidence="1">Uncharacterized protein</fullName>
    </submittedName>
</protein>
<organism evidence="1 2">
    <name type="scientific">Alectoria fallacina</name>
    <dbReference type="NCBI Taxonomy" id="1903189"/>
    <lineage>
        <taxon>Eukaryota</taxon>
        <taxon>Fungi</taxon>
        <taxon>Dikarya</taxon>
        <taxon>Ascomycota</taxon>
        <taxon>Pezizomycotina</taxon>
        <taxon>Lecanoromycetes</taxon>
        <taxon>OSLEUM clade</taxon>
        <taxon>Lecanoromycetidae</taxon>
        <taxon>Lecanorales</taxon>
        <taxon>Lecanorineae</taxon>
        <taxon>Parmeliaceae</taxon>
        <taxon>Alectoria</taxon>
    </lineage>
</organism>
<dbReference type="EMBL" id="CAJPDR010000739">
    <property type="protein sequence ID" value="CAF9942295.1"/>
    <property type="molecule type" value="Genomic_DNA"/>
</dbReference>
<proteinExistence type="predicted"/>
<comment type="caution">
    <text evidence="1">The sequence shown here is derived from an EMBL/GenBank/DDBJ whole genome shotgun (WGS) entry which is preliminary data.</text>
</comment>
<reference evidence="1" key="1">
    <citation type="submission" date="2021-03" db="EMBL/GenBank/DDBJ databases">
        <authorList>
            <person name="Tagirdzhanova G."/>
        </authorList>
    </citation>
    <scope>NUCLEOTIDE SEQUENCE</scope>
</reference>
<sequence>MIPQSILLGTFPYGPLGEDSEYGLSLASELNERIHANSPIVQALQDMLDRERRPYDEPKGLVTDYNRQLYGIRSLFFFSPASHPVSHQEIAARLAAKAHASSNDLLGRQQRMEMKAWKLSSGVKDRAKRVSQKRQAAIKANKAFQG</sequence>
<evidence type="ECO:0000313" key="1">
    <source>
        <dbReference type="EMBL" id="CAF9942295.1"/>
    </source>
</evidence>
<evidence type="ECO:0000313" key="2">
    <source>
        <dbReference type="Proteomes" id="UP000664203"/>
    </source>
</evidence>
<keyword evidence="2" id="KW-1185">Reference proteome</keyword>
<dbReference type="AlphaFoldDB" id="A0A8H3J7K7"/>